<dbReference type="Gene3D" id="3.40.30.110">
    <property type="match status" value="2"/>
</dbReference>
<dbReference type="Pfam" id="PF25907">
    <property type="entry name" value="DUF7962"/>
    <property type="match status" value="1"/>
</dbReference>
<protein>
    <recommendedName>
        <fullName evidence="1">DUF7962 domain-containing protein</fullName>
    </recommendedName>
</protein>
<dbReference type="Proteomes" id="UP001521222">
    <property type="component" value="Unassembled WGS sequence"/>
</dbReference>
<feature type="domain" description="DUF7962" evidence="1">
    <location>
        <begin position="92"/>
        <end position="172"/>
    </location>
</feature>
<proteinExistence type="predicted"/>
<evidence type="ECO:0000259" key="1">
    <source>
        <dbReference type="Pfam" id="PF25907"/>
    </source>
</evidence>
<dbReference type="EMBL" id="JAKIXB020000046">
    <property type="protein sequence ID" value="KAL1592489.1"/>
    <property type="molecule type" value="Genomic_DNA"/>
</dbReference>
<evidence type="ECO:0000313" key="2">
    <source>
        <dbReference type="EMBL" id="KAL1592489.1"/>
    </source>
</evidence>
<accession>A0ABR3QK08</accession>
<keyword evidence="3" id="KW-1185">Reference proteome</keyword>
<name>A0ABR3QK08_9PLEO</name>
<reference evidence="2 3" key="1">
    <citation type="submission" date="2024-02" db="EMBL/GenBank/DDBJ databases">
        <title>De novo assembly and annotation of 12 fungi associated with fruit tree decline syndrome in Ontario, Canada.</title>
        <authorList>
            <person name="Sulman M."/>
            <person name="Ellouze W."/>
            <person name="Ilyukhin E."/>
        </authorList>
    </citation>
    <scope>NUCLEOTIDE SEQUENCE [LARGE SCALE GENOMIC DNA]</scope>
    <source>
        <strain evidence="2 3">M97-236</strain>
    </source>
</reference>
<sequence length="331" mass="36738">MMPRPLLSETIGVSYRKIPILAIGREIYCDTSLIIEALEHYFPTSSGYNTIYPPVKWSGSWDYRPLARGFASFWTDKPLFRTTTGLIPHTVWDSAFGTDRAQLIGHNLDTRKLKAKVPQNLGALDLHLSLLEPTFAAGADGTAERHANWAFPTETPSLADLSLWYQIKWGVDIAAGKGIYNLTGGGTSDTDTDVAASVWNRDRYPGLWRWFHDFEKYIDGLPDLEVVVREGDGRWKAELKDVDVFALEDLLVPASAAPHGSLDGQRGLKPGSLVSIVPDDTGRDNPTVGRVVAIGVEEVVIEPEKEGEMRVRVHFPRLGFVVKVVNERAKL</sequence>
<gene>
    <name evidence="2" type="ORF">SLS59_009722</name>
</gene>
<organism evidence="2 3">
    <name type="scientific">Nothophoma quercina</name>
    <dbReference type="NCBI Taxonomy" id="749835"/>
    <lineage>
        <taxon>Eukaryota</taxon>
        <taxon>Fungi</taxon>
        <taxon>Dikarya</taxon>
        <taxon>Ascomycota</taxon>
        <taxon>Pezizomycotina</taxon>
        <taxon>Dothideomycetes</taxon>
        <taxon>Pleosporomycetidae</taxon>
        <taxon>Pleosporales</taxon>
        <taxon>Pleosporineae</taxon>
        <taxon>Didymellaceae</taxon>
        <taxon>Nothophoma</taxon>
    </lineage>
</organism>
<comment type="caution">
    <text evidence="2">The sequence shown here is derived from an EMBL/GenBank/DDBJ whole genome shotgun (WGS) entry which is preliminary data.</text>
</comment>
<evidence type="ECO:0000313" key="3">
    <source>
        <dbReference type="Proteomes" id="UP001521222"/>
    </source>
</evidence>
<dbReference type="InterPro" id="IPR058268">
    <property type="entry name" value="DUF7962"/>
</dbReference>